<feature type="transmembrane region" description="Helical" evidence="11">
    <location>
        <begin position="498"/>
        <end position="523"/>
    </location>
</feature>
<dbReference type="InterPro" id="IPR001046">
    <property type="entry name" value="NRAMP_fam"/>
</dbReference>
<evidence type="ECO:0000256" key="7">
    <source>
        <dbReference type="ARBA" id="ARBA00022989"/>
    </source>
</evidence>
<keyword evidence="5" id="KW-0406">Ion transport</keyword>
<keyword evidence="4" id="KW-0813">Transport</keyword>
<dbReference type="GO" id="GO:0005384">
    <property type="term" value="F:manganese ion transmembrane transporter activity"/>
    <property type="evidence" value="ECO:0007669"/>
    <property type="project" value="TreeGrafter"/>
</dbReference>
<keyword evidence="5" id="KW-0408">Iron</keyword>
<feature type="transmembrane region" description="Helical" evidence="11">
    <location>
        <begin position="474"/>
        <end position="491"/>
    </location>
</feature>
<evidence type="ECO:0000256" key="11">
    <source>
        <dbReference type="SAM" id="Phobius"/>
    </source>
</evidence>
<evidence type="ECO:0000256" key="9">
    <source>
        <dbReference type="ARBA" id="ARBA00023228"/>
    </source>
</evidence>
<feature type="region of interest" description="Disordered" evidence="10">
    <location>
        <begin position="21"/>
        <end position="64"/>
    </location>
</feature>
<evidence type="ECO:0000256" key="6">
    <source>
        <dbReference type="ARBA" id="ARBA00022692"/>
    </source>
</evidence>
<comment type="caution">
    <text evidence="12">The sequence shown here is derived from an EMBL/GenBank/DDBJ whole genome shotgun (WGS) entry which is preliminary data.</text>
</comment>
<keyword evidence="13" id="KW-1185">Reference proteome</keyword>
<reference evidence="12" key="1">
    <citation type="journal article" date="2023" name="Science">
        <title>Genome structures resolve the early diversification of teleost fishes.</title>
        <authorList>
            <person name="Parey E."/>
            <person name="Louis A."/>
            <person name="Montfort J."/>
            <person name="Bouchez O."/>
            <person name="Roques C."/>
            <person name="Iampietro C."/>
            <person name="Lluch J."/>
            <person name="Castinel A."/>
            <person name="Donnadieu C."/>
            <person name="Desvignes T."/>
            <person name="Floi Bucao C."/>
            <person name="Jouanno E."/>
            <person name="Wen M."/>
            <person name="Mejri S."/>
            <person name="Dirks R."/>
            <person name="Jansen H."/>
            <person name="Henkel C."/>
            <person name="Chen W.J."/>
            <person name="Zahm M."/>
            <person name="Cabau C."/>
            <person name="Klopp C."/>
            <person name="Thompson A.W."/>
            <person name="Robinson-Rechavi M."/>
            <person name="Braasch I."/>
            <person name="Lecointre G."/>
            <person name="Bobe J."/>
            <person name="Postlethwait J.H."/>
            <person name="Berthelot C."/>
            <person name="Roest Crollius H."/>
            <person name="Guiguen Y."/>
        </authorList>
    </citation>
    <scope>NUCLEOTIDE SEQUENCE</scope>
    <source>
        <strain evidence="12">NC1722</strain>
    </source>
</reference>
<feature type="transmembrane region" description="Helical" evidence="11">
    <location>
        <begin position="320"/>
        <end position="343"/>
    </location>
</feature>
<dbReference type="GO" id="GO:0005381">
    <property type="term" value="F:iron ion transmembrane transporter activity"/>
    <property type="evidence" value="ECO:0007669"/>
    <property type="project" value="TreeGrafter"/>
</dbReference>
<name>A0AAD7RW94_9TELE</name>
<evidence type="ECO:0000256" key="5">
    <source>
        <dbReference type="ARBA" id="ARBA00022496"/>
    </source>
</evidence>
<evidence type="ECO:0000313" key="13">
    <source>
        <dbReference type="Proteomes" id="UP001221898"/>
    </source>
</evidence>
<dbReference type="NCBIfam" id="NF037982">
    <property type="entry name" value="Nramp_1"/>
    <property type="match status" value="1"/>
</dbReference>
<feature type="transmembrane region" description="Helical" evidence="11">
    <location>
        <begin position="437"/>
        <end position="454"/>
    </location>
</feature>
<dbReference type="GO" id="GO:0005886">
    <property type="term" value="C:plasma membrane"/>
    <property type="evidence" value="ECO:0007669"/>
    <property type="project" value="TreeGrafter"/>
</dbReference>
<comment type="subcellular location">
    <subcellularLocation>
        <location evidence="1">Late endosome membrane</location>
        <topology evidence="1">Multi-pass membrane protein</topology>
    </subcellularLocation>
    <subcellularLocation>
        <location evidence="2">Lysosome membrane</location>
        <topology evidence="2">Multi-pass membrane protein</topology>
    </subcellularLocation>
</comment>
<dbReference type="Proteomes" id="UP001221898">
    <property type="component" value="Unassembled WGS sequence"/>
</dbReference>
<feature type="transmembrane region" description="Helical" evidence="11">
    <location>
        <begin position="129"/>
        <end position="151"/>
    </location>
</feature>
<feature type="transmembrane region" description="Helical" evidence="11">
    <location>
        <begin position="280"/>
        <end position="299"/>
    </location>
</feature>
<evidence type="ECO:0000256" key="10">
    <source>
        <dbReference type="SAM" id="MobiDB-lite"/>
    </source>
</evidence>
<keyword evidence="9" id="KW-0458">Lysosome</keyword>
<evidence type="ECO:0008006" key="14">
    <source>
        <dbReference type="Google" id="ProtNLM"/>
    </source>
</evidence>
<dbReference type="PANTHER" id="PTHR11706:SF33">
    <property type="entry name" value="NATURAL RESISTANCE-ASSOCIATED MACROPHAGE PROTEIN 2"/>
    <property type="match status" value="1"/>
</dbReference>
<dbReference type="GO" id="GO:0031902">
    <property type="term" value="C:late endosome membrane"/>
    <property type="evidence" value="ECO:0007669"/>
    <property type="project" value="UniProtKB-SubCell"/>
</dbReference>
<feature type="transmembrane region" description="Helical" evidence="11">
    <location>
        <begin position="204"/>
        <end position="223"/>
    </location>
</feature>
<keyword evidence="6 11" id="KW-0812">Transmembrane</keyword>
<evidence type="ECO:0000256" key="1">
    <source>
        <dbReference type="ARBA" id="ARBA00004107"/>
    </source>
</evidence>
<dbReference type="EMBL" id="JAINUG010000172">
    <property type="protein sequence ID" value="KAJ8390186.1"/>
    <property type="molecule type" value="Genomic_DNA"/>
</dbReference>
<accession>A0AAD7RW94</accession>
<gene>
    <name evidence="12" type="ORF">AAFF_G00109250</name>
</gene>
<protein>
    <recommendedName>
        <fullName evidence="14">Natural resistance-associated macrophage protein 2-like</fullName>
    </recommendedName>
</protein>
<proteinExistence type="inferred from homology"/>
<dbReference type="AlphaFoldDB" id="A0AAD7RW94"/>
<dbReference type="Pfam" id="PF01566">
    <property type="entry name" value="Nramp"/>
    <property type="match status" value="1"/>
</dbReference>
<dbReference type="GO" id="GO:0015086">
    <property type="term" value="F:cadmium ion transmembrane transporter activity"/>
    <property type="evidence" value="ECO:0007669"/>
    <property type="project" value="TreeGrafter"/>
</dbReference>
<feature type="transmembrane region" description="Helical" evidence="11">
    <location>
        <begin position="235"/>
        <end position="253"/>
    </location>
</feature>
<sequence length="592" mass="65157">MWVYVAPPGRVTAPENIDISPLPPGAMATEQEVELTEESVAQGNGDVSTTHSQHSDALAPASPESTNQLFSTYFEEKVPIPGDDSTMGFSFRKLWAFTGPGFLMSIAYLDPGNIESDLQSGAKAEFKLLWVLLGATIIGLLLQRLAARLGVVTGMHLAEMCNRQYPTVPRIILWLMVELAIIGSDMQEVIGCAIAFSLLSAGRIPLWGGVLITIFDTFVFLFLDKYGLRKLEAFFGFLITIMAVTFGYEYVMVKPDQGKLLKGMFMPYCQGCGPAQLKQAVGIVGAVIMPHNIYLHSALVKSREVNRSNKMEVKEANKYFFIESTIALFISFLINVFIVAVFAELIFGRTNADVNEVCNKTGSLHTDLFPMNNNTLQVDIYKGGLILGCFFGPAALYIWAVGILAAGQSSTMTGTYSGQFVMEGFLNLRWSRFARVLLTRSIAIAPTLLVAIFQDVQHLTEMNDFLNVLQSMQLPFALIPILTFTSLSSIMQEFANGLVWKIGGGGVILMVCAINMYFVVVYVTTLDSVWLYVLAALVSIAYLSFVGYLVWLCLIALGVSFLDFGGRMHLGLMGQTDGCLLNNKEERRGEER</sequence>
<dbReference type="GO" id="GO:0005765">
    <property type="term" value="C:lysosomal membrane"/>
    <property type="evidence" value="ECO:0007669"/>
    <property type="project" value="UniProtKB-SubCell"/>
</dbReference>
<feature type="transmembrane region" description="Helical" evidence="11">
    <location>
        <begin position="529"/>
        <end position="562"/>
    </location>
</feature>
<keyword evidence="8 11" id="KW-0472">Membrane</keyword>
<keyword evidence="7 11" id="KW-1133">Transmembrane helix</keyword>
<dbReference type="NCBIfam" id="TIGR01197">
    <property type="entry name" value="nramp"/>
    <property type="match status" value="1"/>
</dbReference>
<feature type="compositionally biased region" description="Polar residues" evidence="10">
    <location>
        <begin position="39"/>
        <end position="52"/>
    </location>
</feature>
<dbReference type="HAMAP" id="MF_00221">
    <property type="entry name" value="NRAMP"/>
    <property type="match status" value="1"/>
</dbReference>
<comment type="similarity">
    <text evidence="3">Belongs to the NRAMP family.</text>
</comment>
<evidence type="ECO:0000256" key="8">
    <source>
        <dbReference type="ARBA" id="ARBA00023136"/>
    </source>
</evidence>
<dbReference type="PRINTS" id="PR00447">
    <property type="entry name" value="NATRESASSCMP"/>
</dbReference>
<dbReference type="PANTHER" id="PTHR11706">
    <property type="entry name" value="SOLUTE CARRIER PROTEIN FAMILY 11 MEMBER"/>
    <property type="match status" value="1"/>
</dbReference>
<keyword evidence="5" id="KW-0410">Iron transport</keyword>
<evidence type="ECO:0000256" key="2">
    <source>
        <dbReference type="ARBA" id="ARBA00004155"/>
    </source>
</evidence>
<feature type="transmembrane region" description="Helical" evidence="11">
    <location>
        <begin position="380"/>
        <end position="406"/>
    </location>
</feature>
<evidence type="ECO:0000256" key="3">
    <source>
        <dbReference type="ARBA" id="ARBA00006670"/>
    </source>
</evidence>
<evidence type="ECO:0000313" key="12">
    <source>
        <dbReference type="EMBL" id="KAJ8390186.1"/>
    </source>
</evidence>
<evidence type="ECO:0000256" key="4">
    <source>
        <dbReference type="ARBA" id="ARBA00022448"/>
    </source>
</evidence>
<organism evidence="12 13">
    <name type="scientific">Aldrovandia affinis</name>
    <dbReference type="NCBI Taxonomy" id="143900"/>
    <lineage>
        <taxon>Eukaryota</taxon>
        <taxon>Metazoa</taxon>
        <taxon>Chordata</taxon>
        <taxon>Craniata</taxon>
        <taxon>Vertebrata</taxon>
        <taxon>Euteleostomi</taxon>
        <taxon>Actinopterygii</taxon>
        <taxon>Neopterygii</taxon>
        <taxon>Teleostei</taxon>
        <taxon>Notacanthiformes</taxon>
        <taxon>Halosauridae</taxon>
        <taxon>Aldrovandia</taxon>
    </lineage>
</organism>